<evidence type="ECO:0000313" key="3">
    <source>
        <dbReference type="Proteomes" id="UP000683925"/>
    </source>
</evidence>
<organism evidence="2 3">
    <name type="scientific">Paramecium octaurelia</name>
    <dbReference type="NCBI Taxonomy" id="43137"/>
    <lineage>
        <taxon>Eukaryota</taxon>
        <taxon>Sar</taxon>
        <taxon>Alveolata</taxon>
        <taxon>Ciliophora</taxon>
        <taxon>Intramacronucleata</taxon>
        <taxon>Oligohymenophorea</taxon>
        <taxon>Peniculida</taxon>
        <taxon>Parameciidae</taxon>
        <taxon>Paramecium</taxon>
    </lineage>
</organism>
<feature type="transmembrane region" description="Helical" evidence="1">
    <location>
        <begin position="12"/>
        <end position="30"/>
    </location>
</feature>
<name>A0A8S1TVR1_PAROT</name>
<keyword evidence="1" id="KW-1133">Transmembrane helix</keyword>
<evidence type="ECO:0000256" key="1">
    <source>
        <dbReference type="SAM" id="Phobius"/>
    </source>
</evidence>
<keyword evidence="3" id="KW-1185">Reference proteome</keyword>
<sequence>MQKSYIGIQDFYYGFSLCAIKCNIISLKIFQQLQRRNITDKLSLIEILKQAQKSLGFNKILYRLKQAKKYKCIRFHEILMSQRYLIDLLDLEEYFGMKVQYNQKSELRRRKKNRLENRRLNLIFQINDYYIQEMEIQGLHQLQQIRQWKKCKTKKWN</sequence>
<dbReference type="Proteomes" id="UP000683925">
    <property type="component" value="Unassembled WGS sequence"/>
</dbReference>
<dbReference type="AlphaFoldDB" id="A0A8S1TVR1"/>
<gene>
    <name evidence="2" type="ORF">POCTA_138.1.T0340262</name>
</gene>
<protein>
    <submittedName>
        <fullName evidence="2">Uncharacterized protein</fullName>
    </submittedName>
</protein>
<keyword evidence="1" id="KW-0472">Membrane</keyword>
<accession>A0A8S1TVR1</accession>
<evidence type="ECO:0000313" key="2">
    <source>
        <dbReference type="EMBL" id="CAD8157981.1"/>
    </source>
</evidence>
<dbReference type="EMBL" id="CAJJDP010000034">
    <property type="protein sequence ID" value="CAD8157981.1"/>
    <property type="molecule type" value="Genomic_DNA"/>
</dbReference>
<comment type="caution">
    <text evidence="2">The sequence shown here is derived from an EMBL/GenBank/DDBJ whole genome shotgun (WGS) entry which is preliminary data.</text>
</comment>
<keyword evidence="1" id="KW-0812">Transmembrane</keyword>
<proteinExistence type="predicted"/>
<reference evidence="2" key="1">
    <citation type="submission" date="2021-01" db="EMBL/GenBank/DDBJ databases">
        <authorList>
            <consortium name="Genoscope - CEA"/>
            <person name="William W."/>
        </authorList>
    </citation>
    <scope>NUCLEOTIDE SEQUENCE</scope>
</reference>